<evidence type="ECO:0000313" key="5">
    <source>
        <dbReference type="EMBL" id="CUS45423.1"/>
    </source>
</evidence>
<dbReference type="Gene3D" id="3.20.20.60">
    <property type="entry name" value="Phosphoenolpyruvate-binding domains"/>
    <property type="match status" value="1"/>
</dbReference>
<organism evidence="5">
    <name type="scientific">hydrothermal vent metagenome</name>
    <dbReference type="NCBI Taxonomy" id="652676"/>
    <lineage>
        <taxon>unclassified sequences</taxon>
        <taxon>metagenomes</taxon>
        <taxon>ecological metagenomes</taxon>
    </lineage>
</organism>
<dbReference type="InterPro" id="IPR040442">
    <property type="entry name" value="Pyrv_kinase-like_dom_sf"/>
</dbReference>
<dbReference type="EMBL" id="CZQE01000257">
    <property type="protein sequence ID" value="CUS45423.1"/>
    <property type="molecule type" value="Genomic_DNA"/>
</dbReference>
<comment type="cofactor">
    <cofactor evidence="1">
        <name>Mg(2+)</name>
        <dbReference type="ChEBI" id="CHEBI:18420"/>
    </cofactor>
</comment>
<dbReference type="GO" id="GO:0000287">
    <property type="term" value="F:magnesium ion binding"/>
    <property type="evidence" value="ECO:0007669"/>
    <property type="project" value="TreeGrafter"/>
</dbReference>
<keyword evidence="5" id="KW-0456">Lyase</keyword>
<evidence type="ECO:0000256" key="3">
    <source>
        <dbReference type="ARBA" id="ARBA00022842"/>
    </source>
</evidence>
<keyword evidence="2" id="KW-0479">Metal-binding</keyword>
<dbReference type="EC" id="4.1.3.-" evidence="5"/>
<accession>A0A160TL83</accession>
<keyword evidence="3" id="KW-0460">Magnesium</keyword>
<dbReference type="Pfam" id="PF03328">
    <property type="entry name" value="HpcH_HpaI"/>
    <property type="match status" value="1"/>
</dbReference>
<evidence type="ECO:0000256" key="2">
    <source>
        <dbReference type="ARBA" id="ARBA00022723"/>
    </source>
</evidence>
<dbReference type="GO" id="GO:0016829">
    <property type="term" value="F:lyase activity"/>
    <property type="evidence" value="ECO:0007669"/>
    <property type="project" value="UniProtKB-KW"/>
</dbReference>
<dbReference type="PIRSF" id="PIRSF015582">
    <property type="entry name" value="Cit_lyase_B"/>
    <property type="match status" value="1"/>
</dbReference>
<reference evidence="5" key="1">
    <citation type="submission" date="2015-10" db="EMBL/GenBank/DDBJ databases">
        <authorList>
            <person name="Gilbert D.G."/>
        </authorList>
    </citation>
    <scope>NUCLEOTIDE SEQUENCE</scope>
</reference>
<dbReference type="InterPro" id="IPR005000">
    <property type="entry name" value="Aldolase/citrate-lyase_domain"/>
</dbReference>
<protein>
    <submittedName>
        <fullName evidence="5">L-malyl-CoA/beta-methylmalyl-CoA lyase</fullName>
        <ecNumber evidence="5">4.1.3.-</ecNumber>
    </submittedName>
</protein>
<gene>
    <name evidence="5" type="ORF">MGWOODY_Smn223</name>
</gene>
<dbReference type="PANTHER" id="PTHR32308">
    <property type="entry name" value="LYASE BETA SUBUNIT, PUTATIVE (AFU_ORTHOLOGUE AFUA_4G13030)-RELATED"/>
    <property type="match status" value="1"/>
</dbReference>
<dbReference type="AlphaFoldDB" id="A0A160TL83"/>
<evidence type="ECO:0000259" key="4">
    <source>
        <dbReference type="Pfam" id="PF03328"/>
    </source>
</evidence>
<dbReference type="SUPFAM" id="SSF51621">
    <property type="entry name" value="Phosphoenolpyruvate/pyruvate domain"/>
    <property type="match status" value="1"/>
</dbReference>
<dbReference type="GO" id="GO:0006107">
    <property type="term" value="P:oxaloacetate metabolic process"/>
    <property type="evidence" value="ECO:0007669"/>
    <property type="project" value="TreeGrafter"/>
</dbReference>
<dbReference type="PANTHER" id="PTHR32308:SF10">
    <property type="entry name" value="CITRATE LYASE SUBUNIT BETA"/>
    <property type="match status" value="1"/>
</dbReference>
<name>A0A160TL83_9ZZZZ</name>
<proteinExistence type="predicted"/>
<sequence>MIVRPRRSALFMPASNVRAMEKARTLDCDVVILDLEDSVAPDLKTAARDQAIVAAAAGGFGDRALFVRVNALDTPWGADDCRAVADAGFEAVVLPKVSTPADLEAARALLGTVPLWAMIETCAGMLDLPAIAASARATGLEGLLAGTNDLAKEMRCTPGAERTPLLGHLAMIVTAARAAGIAALDGVCNVIEDGAVLAAECAQGAAFGFDGKSLIHPAQIAAANRAYGPTAEAIAWAGRIIAAFALPENAGKGAIRVEGEMVELLHLEQARRIAMLAGSITRS</sequence>
<feature type="domain" description="HpcH/HpaI aldolase/citrate lyase" evidence="4">
    <location>
        <begin position="7"/>
        <end position="217"/>
    </location>
</feature>
<evidence type="ECO:0000256" key="1">
    <source>
        <dbReference type="ARBA" id="ARBA00001946"/>
    </source>
</evidence>
<dbReference type="InterPro" id="IPR011206">
    <property type="entry name" value="Citrate_lyase_beta/mcl1/mcl2"/>
</dbReference>
<dbReference type="InterPro" id="IPR015813">
    <property type="entry name" value="Pyrv/PenolPyrv_kinase-like_dom"/>
</dbReference>